<evidence type="ECO:0000313" key="1">
    <source>
        <dbReference type="EMBL" id="KAI0033234.1"/>
    </source>
</evidence>
<dbReference type="Proteomes" id="UP000814128">
    <property type="component" value="Unassembled WGS sequence"/>
</dbReference>
<dbReference type="EMBL" id="MU273524">
    <property type="protein sequence ID" value="KAI0033234.1"/>
    <property type="molecule type" value="Genomic_DNA"/>
</dbReference>
<organism evidence="1 2">
    <name type="scientific">Vararia minispora EC-137</name>
    <dbReference type="NCBI Taxonomy" id="1314806"/>
    <lineage>
        <taxon>Eukaryota</taxon>
        <taxon>Fungi</taxon>
        <taxon>Dikarya</taxon>
        <taxon>Basidiomycota</taxon>
        <taxon>Agaricomycotina</taxon>
        <taxon>Agaricomycetes</taxon>
        <taxon>Russulales</taxon>
        <taxon>Lachnocladiaceae</taxon>
        <taxon>Vararia</taxon>
    </lineage>
</organism>
<comment type="caution">
    <text evidence="1">The sequence shown here is derived from an EMBL/GenBank/DDBJ whole genome shotgun (WGS) entry which is preliminary data.</text>
</comment>
<evidence type="ECO:0000313" key="2">
    <source>
        <dbReference type="Proteomes" id="UP000814128"/>
    </source>
</evidence>
<proteinExistence type="predicted"/>
<sequence>MLWRETPLLYSKHLSDRLGSEYAVYLKLENLQPAHSFKSRGVSHFIRRQLEIHGSQLHAICASGGNAGLAAAAASQALGVKCTIYLPEGVDSGTHHYLAALEAEVIVGGTVYGEALLAAENAVANEENAVLVPAYEDEIIWEGHSTMIAEVHAQLEQAPDAIFCSVGGGGLLGGVLMGCYTVGWDRVPIFALETHGSNCFFESIAANEGDIPAAPDNVTIRTDDFHGVKVARLHKLTSKATSLGASEASAGVVKMALSHAGGVKSITIPDQMSMRTVKSFADDHKMLVELACATALAPAYAPGLMQTLVPPVPNRSRVIVIIVCGGFKISADDLAVYAEVVGQDMSTAWTVRLGGGREVHMAKW</sequence>
<gene>
    <name evidence="1" type="ORF">K488DRAFT_48103</name>
</gene>
<protein>
    <submittedName>
        <fullName evidence="1">Tryptophan synthase beta subunit-like PLP-dependent enzyme</fullName>
    </submittedName>
</protein>
<keyword evidence="2" id="KW-1185">Reference proteome</keyword>
<accession>A0ACB8QMZ1</accession>
<reference evidence="1" key="2">
    <citation type="journal article" date="2022" name="New Phytol.">
        <title>Evolutionary transition to the ectomycorrhizal habit in the genomes of a hyperdiverse lineage of mushroom-forming fungi.</title>
        <authorList>
            <person name="Looney B."/>
            <person name="Miyauchi S."/>
            <person name="Morin E."/>
            <person name="Drula E."/>
            <person name="Courty P.E."/>
            <person name="Kohler A."/>
            <person name="Kuo A."/>
            <person name="LaButti K."/>
            <person name="Pangilinan J."/>
            <person name="Lipzen A."/>
            <person name="Riley R."/>
            <person name="Andreopoulos W."/>
            <person name="He G."/>
            <person name="Johnson J."/>
            <person name="Nolan M."/>
            <person name="Tritt A."/>
            <person name="Barry K.W."/>
            <person name="Grigoriev I.V."/>
            <person name="Nagy L.G."/>
            <person name="Hibbett D."/>
            <person name="Henrissat B."/>
            <person name="Matheny P.B."/>
            <person name="Labbe J."/>
            <person name="Martin F.M."/>
        </authorList>
    </citation>
    <scope>NUCLEOTIDE SEQUENCE</scope>
    <source>
        <strain evidence="1">EC-137</strain>
    </source>
</reference>
<name>A0ACB8QMZ1_9AGAM</name>
<reference evidence="1" key="1">
    <citation type="submission" date="2021-02" db="EMBL/GenBank/DDBJ databases">
        <authorList>
            <consortium name="DOE Joint Genome Institute"/>
            <person name="Ahrendt S."/>
            <person name="Looney B.P."/>
            <person name="Miyauchi S."/>
            <person name="Morin E."/>
            <person name="Drula E."/>
            <person name="Courty P.E."/>
            <person name="Chicoki N."/>
            <person name="Fauchery L."/>
            <person name="Kohler A."/>
            <person name="Kuo A."/>
            <person name="Labutti K."/>
            <person name="Pangilinan J."/>
            <person name="Lipzen A."/>
            <person name="Riley R."/>
            <person name="Andreopoulos W."/>
            <person name="He G."/>
            <person name="Johnson J."/>
            <person name="Barry K.W."/>
            <person name="Grigoriev I.V."/>
            <person name="Nagy L."/>
            <person name="Hibbett D."/>
            <person name="Henrissat B."/>
            <person name="Matheny P.B."/>
            <person name="Labbe J."/>
            <person name="Martin F."/>
        </authorList>
    </citation>
    <scope>NUCLEOTIDE SEQUENCE</scope>
    <source>
        <strain evidence="1">EC-137</strain>
    </source>
</reference>